<evidence type="ECO:0000313" key="3">
    <source>
        <dbReference type="Proteomes" id="UP000834106"/>
    </source>
</evidence>
<feature type="compositionally biased region" description="Polar residues" evidence="1">
    <location>
        <begin position="86"/>
        <end position="95"/>
    </location>
</feature>
<evidence type="ECO:0000313" key="2">
    <source>
        <dbReference type="EMBL" id="CAI9787980.1"/>
    </source>
</evidence>
<proteinExistence type="predicted"/>
<reference evidence="2" key="1">
    <citation type="submission" date="2023-05" db="EMBL/GenBank/DDBJ databases">
        <authorList>
            <person name="Huff M."/>
        </authorList>
    </citation>
    <scope>NUCLEOTIDE SEQUENCE</scope>
</reference>
<keyword evidence="3" id="KW-1185">Reference proteome</keyword>
<feature type="region of interest" description="Disordered" evidence="1">
    <location>
        <begin position="78"/>
        <end position="99"/>
    </location>
</feature>
<evidence type="ECO:0000256" key="1">
    <source>
        <dbReference type="SAM" id="MobiDB-lite"/>
    </source>
</evidence>
<accession>A0AAD2ALD9</accession>
<gene>
    <name evidence="2" type="ORF">FPE_LOCUS35410</name>
</gene>
<dbReference type="EMBL" id="OU503058">
    <property type="protein sequence ID" value="CAI9787980.1"/>
    <property type="molecule type" value="Genomic_DNA"/>
</dbReference>
<dbReference type="Proteomes" id="UP000834106">
    <property type="component" value="Chromosome 23"/>
</dbReference>
<sequence length="446" mass="50078">MPQHVAKGIAQGDLDPFTKEAFQRECGNAEKVLNGTYQLKNFNPEGERKKLDLPAQKNLLTNYFCFATLEAKSDFRAPRVAPKHPNASNETSSPNFDVHTDSVKHSVNTDSPEFVESQDGGLHNREVGDDTEMLQNTLLQSSVYKPCVVLHKDRAPDQEVGKMVSKTKDIVVRSSYFLHKSTKEIYKENKIDVDQNDSNRFENHIYKSVSESSDGKCRAENKKVILQSSYFQNNMTDNGNFKRENELVKKDAVHMHMFGFDAGECKTKINNKKGRVRSSYFQPNSVSEHNQDSTSEDLAIRGNVSTETCEYTIPGSSSSDDYAEGTIKKRKVAYVYSQIEEVNGANLTSGTCTSKVDEETKSEGKFGCSISHLSHYSDIAEKSMEKFVSVMSSFRFTSTGSRASGLRAPLKDIKNTCTKSSTHDMDLSKFTYEPTKEKAPSRRRKS</sequence>
<organism evidence="2 3">
    <name type="scientific">Fraxinus pennsylvanica</name>
    <dbReference type="NCBI Taxonomy" id="56036"/>
    <lineage>
        <taxon>Eukaryota</taxon>
        <taxon>Viridiplantae</taxon>
        <taxon>Streptophyta</taxon>
        <taxon>Embryophyta</taxon>
        <taxon>Tracheophyta</taxon>
        <taxon>Spermatophyta</taxon>
        <taxon>Magnoliopsida</taxon>
        <taxon>eudicotyledons</taxon>
        <taxon>Gunneridae</taxon>
        <taxon>Pentapetalae</taxon>
        <taxon>asterids</taxon>
        <taxon>lamiids</taxon>
        <taxon>Lamiales</taxon>
        <taxon>Oleaceae</taxon>
        <taxon>Oleeae</taxon>
        <taxon>Fraxinus</taxon>
    </lineage>
</organism>
<dbReference type="AlphaFoldDB" id="A0AAD2ALD9"/>
<protein>
    <submittedName>
        <fullName evidence="2">Uncharacterized protein</fullName>
    </submittedName>
</protein>
<name>A0AAD2ALD9_9LAMI</name>